<feature type="transmembrane region" description="Helical" evidence="1">
    <location>
        <begin position="222"/>
        <end position="242"/>
    </location>
</feature>
<keyword evidence="1" id="KW-0472">Membrane</keyword>
<dbReference type="RefSeq" id="WP_015185042.1">
    <property type="nucleotide sequence ID" value="NC_019738.1"/>
</dbReference>
<dbReference type="KEGG" id="mic:Mic7113_5260"/>
<dbReference type="eggNOG" id="COG2227">
    <property type="taxonomic scope" value="Bacteria"/>
</dbReference>
<proteinExistence type="predicted"/>
<keyword evidence="3" id="KW-0489">Methyltransferase</keyword>
<dbReference type="GO" id="GO:0008168">
    <property type="term" value="F:methyltransferase activity"/>
    <property type="evidence" value="ECO:0007669"/>
    <property type="project" value="UniProtKB-KW"/>
</dbReference>
<dbReference type="STRING" id="1173027.Mic7113_5260"/>
<dbReference type="HOGENOM" id="CLU_072582_0_0_3"/>
<dbReference type="AlphaFoldDB" id="K9WMA3"/>
<dbReference type="Gene3D" id="3.40.50.150">
    <property type="entry name" value="Vaccinia Virus protein VP39"/>
    <property type="match status" value="1"/>
</dbReference>
<dbReference type="InterPro" id="IPR025714">
    <property type="entry name" value="Methyltranfer_dom"/>
</dbReference>
<dbReference type="SUPFAM" id="SSF53335">
    <property type="entry name" value="S-adenosyl-L-methionine-dependent methyltransferases"/>
    <property type="match status" value="1"/>
</dbReference>
<keyword evidence="1" id="KW-1133">Transmembrane helix</keyword>
<sequence>MEKVSKKYWDDSWATNKIPNFVVPYQPGLKNYPKRYWHQYFCDVFSGMETGKMKLLEIGCANSVWLPYFAKEFGFKIFGLDYSEIGCQQEKQILSEAGVEGEIICVDFFSPPEAILEEFDVVISFGVAEHFEDTTACVQAFSKFLKPNGIMITIIPNMVGLIGWIQKLINRPVFDIHVLLDSQDLAESHKLSSFQVRDCSYFMSTHFGVCNLNGIPTKSIEWFIKKVILLFLISFSVIIWYFEIKIGRLSPNKITSPYICCVALKLES</sequence>
<dbReference type="PANTHER" id="PTHR43861">
    <property type="entry name" value="TRANS-ACONITATE 2-METHYLTRANSFERASE-RELATED"/>
    <property type="match status" value="1"/>
</dbReference>
<dbReference type="Proteomes" id="UP000010471">
    <property type="component" value="Chromosome"/>
</dbReference>
<name>K9WMA3_9CYAN</name>
<keyword evidence="3" id="KW-0808">Transferase</keyword>
<evidence type="ECO:0000259" key="2">
    <source>
        <dbReference type="Pfam" id="PF13847"/>
    </source>
</evidence>
<dbReference type="EMBL" id="CP003630">
    <property type="protein sequence ID" value="AFZ20909.1"/>
    <property type="molecule type" value="Genomic_DNA"/>
</dbReference>
<evidence type="ECO:0000313" key="4">
    <source>
        <dbReference type="Proteomes" id="UP000010471"/>
    </source>
</evidence>
<evidence type="ECO:0000313" key="3">
    <source>
        <dbReference type="EMBL" id="AFZ20909.1"/>
    </source>
</evidence>
<dbReference type="CDD" id="cd02440">
    <property type="entry name" value="AdoMet_MTases"/>
    <property type="match status" value="1"/>
</dbReference>
<reference evidence="3 4" key="1">
    <citation type="submission" date="2012-06" db="EMBL/GenBank/DDBJ databases">
        <title>Finished chromosome of genome of Microcoleus sp. PCC 7113.</title>
        <authorList>
            <consortium name="US DOE Joint Genome Institute"/>
            <person name="Gugger M."/>
            <person name="Coursin T."/>
            <person name="Rippka R."/>
            <person name="Tandeau De Marsac N."/>
            <person name="Huntemann M."/>
            <person name="Wei C.-L."/>
            <person name="Han J."/>
            <person name="Detter J.C."/>
            <person name="Han C."/>
            <person name="Tapia R."/>
            <person name="Chen A."/>
            <person name="Kyrpides N."/>
            <person name="Mavromatis K."/>
            <person name="Markowitz V."/>
            <person name="Szeto E."/>
            <person name="Ivanova N."/>
            <person name="Pagani I."/>
            <person name="Pati A."/>
            <person name="Goodwin L."/>
            <person name="Nordberg H.P."/>
            <person name="Cantor M.N."/>
            <person name="Hua S.X."/>
            <person name="Woyke T."/>
            <person name="Kerfeld C.A."/>
        </authorList>
    </citation>
    <scope>NUCLEOTIDE SEQUENCE [LARGE SCALE GENOMIC DNA]</scope>
    <source>
        <strain evidence="3 4">PCC 7113</strain>
    </source>
</reference>
<dbReference type="PANTHER" id="PTHR43861:SF6">
    <property type="entry name" value="METHYLTRANSFERASE TYPE 11"/>
    <property type="match status" value="1"/>
</dbReference>
<dbReference type="GO" id="GO:0032259">
    <property type="term" value="P:methylation"/>
    <property type="evidence" value="ECO:0007669"/>
    <property type="project" value="UniProtKB-KW"/>
</dbReference>
<gene>
    <name evidence="3" type="ORF">Mic7113_5260</name>
</gene>
<keyword evidence="1" id="KW-0812">Transmembrane</keyword>
<dbReference type="Pfam" id="PF13847">
    <property type="entry name" value="Methyltransf_31"/>
    <property type="match status" value="1"/>
</dbReference>
<keyword evidence="4" id="KW-1185">Reference proteome</keyword>
<dbReference type="OrthoDB" id="8773442at2"/>
<organism evidence="3 4">
    <name type="scientific">Allocoleopsis franciscana PCC 7113</name>
    <dbReference type="NCBI Taxonomy" id="1173027"/>
    <lineage>
        <taxon>Bacteria</taxon>
        <taxon>Bacillati</taxon>
        <taxon>Cyanobacteriota</taxon>
        <taxon>Cyanophyceae</taxon>
        <taxon>Coleofasciculales</taxon>
        <taxon>Coleofasciculaceae</taxon>
        <taxon>Allocoleopsis</taxon>
        <taxon>Allocoleopsis franciscana</taxon>
    </lineage>
</organism>
<dbReference type="InterPro" id="IPR029063">
    <property type="entry name" value="SAM-dependent_MTases_sf"/>
</dbReference>
<feature type="domain" description="Methyltransferase" evidence="2">
    <location>
        <begin position="51"/>
        <end position="157"/>
    </location>
</feature>
<evidence type="ECO:0000256" key="1">
    <source>
        <dbReference type="SAM" id="Phobius"/>
    </source>
</evidence>
<accession>K9WMA3</accession>
<protein>
    <submittedName>
        <fullName evidence="3">Methyltransferase family protein</fullName>
    </submittedName>
</protein>